<dbReference type="PROSITE" id="PS50885">
    <property type="entry name" value="HAMP"/>
    <property type="match status" value="1"/>
</dbReference>
<dbReference type="PANTHER" id="PTHR43289:SF6">
    <property type="entry name" value="SERINE_THREONINE-PROTEIN KINASE NEKL-3"/>
    <property type="match status" value="1"/>
</dbReference>
<dbReference type="EC" id="2.7.11.1" evidence="1"/>
<reference evidence="11 12" key="2">
    <citation type="submission" date="2018-04" db="EMBL/GenBank/DDBJ databases">
        <title>Thauera lacus sp. nov., isolated from an saline lake in Inner Mongolia, China.</title>
        <authorList>
            <person name="Liang Q.-Y."/>
        </authorList>
    </citation>
    <scope>NUCLEOTIDE SEQUENCE [LARGE SCALE GENOMIC DNA]</scope>
    <source>
        <strain evidence="11 12">D20</strain>
    </source>
</reference>
<feature type="transmembrane region" description="Helical" evidence="8">
    <location>
        <begin position="275"/>
        <end position="295"/>
    </location>
</feature>
<evidence type="ECO:0000256" key="5">
    <source>
        <dbReference type="ARBA" id="ARBA00022777"/>
    </source>
</evidence>
<feature type="compositionally biased region" description="Basic residues" evidence="7">
    <location>
        <begin position="538"/>
        <end position="549"/>
    </location>
</feature>
<dbReference type="OrthoDB" id="9791419at2"/>
<dbReference type="SUPFAM" id="SSF56112">
    <property type="entry name" value="Protein kinase-like (PK-like)"/>
    <property type="match status" value="1"/>
</dbReference>
<evidence type="ECO:0000256" key="6">
    <source>
        <dbReference type="ARBA" id="ARBA00022840"/>
    </source>
</evidence>
<dbReference type="CDD" id="cd06225">
    <property type="entry name" value="HAMP"/>
    <property type="match status" value="1"/>
</dbReference>
<evidence type="ECO:0000313" key="11">
    <source>
        <dbReference type="EMBL" id="PTD95737.1"/>
    </source>
</evidence>
<comment type="caution">
    <text evidence="11">The sequence shown here is derived from an EMBL/GenBank/DDBJ whole genome shotgun (WGS) entry which is preliminary data.</text>
</comment>
<keyword evidence="3" id="KW-0808">Transferase</keyword>
<dbReference type="AlphaFoldDB" id="A0A2T4ID90"/>
<dbReference type="GO" id="GO:0004674">
    <property type="term" value="F:protein serine/threonine kinase activity"/>
    <property type="evidence" value="ECO:0007669"/>
    <property type="project" value="UniProtKB-KW"/>
</dbReference>
<dbReference type="Gene3D" id="1.10.510.10">
    <property type="entry name" value="Transferase(Phosphotransferase) domain 1"/>
    <property type="match status" value="1"/>
</dbReference>
<dbReference type="PANTHER" id="PTHR43289">
    <property type="entry name" value="MITOGEN-ACTIVATED PROTEIN KINASE KINASE KINASE 20-RELATED"/>
    <property type="match status" value="1"/>
</dbReference>
<evidence type="ECO:0000256" key="2">
    <source>
        <dbReference type="ARBA" id="ARBA00022527"/>
    </source>
</evidence>
<dbReference type="InterPro" id="IPR000719">
    <property type="entry name" value="Prot_kinase_dom"/>
</dbReference>
<dbReference type="Gene3D" id="3.30.200.20">
    <property type="entry name" value="Phosphorylase Kinase, domain 1"/>
    <property type="match status" value="1"/>
</dbReference>
<accession>A0A2T4ID90</accession>
<keyword evidence="8" id="KW-0812">Transmembrane</keyword>
<dbReference type="EMBL" id="PZKC01000011">
    <property type="protein sequence ID" value="PTD95737.1"/>
    <property type="molecule type" value="Genomic_DNA"/>
</dbReference>
<protein>
    <recommendedName>
        <fullName evidence="1">non-specific serine/threonine protein kinase</fullName>
        <ecNumber evidence="1">2.7.11.1</ecNumber>
    </recommendedName>
</protein>
<keyword evidence="8" id="KW-1133">Transmembrane helix</keyword>
<feature type="domain" description="Protein kinase" evidence="9">
    <location>
        <begin position="1"/>
        <end position="256"/>
    </location>
</feature>
<evidence type="ECO:0000256" key="1">
    <source>
        <dbReference type="ARBA" id="ARBA00012513"/>
    </source>
</evidence>
<dbReference type="GO" id="GO:0016020">
    <property type="term" value="C:membrane"/>
    <property type="evidence" value="ECO:0007669"/>
    <property type="project" value="InterPro"/>
</dbReference>
<keyword evidence="5 11" id="KW-0418">Kinase</keyword>
<proteinExistence type="predicted"/>
<reference evidence="11 12" key="1">
    <citation type="submission" date="2018-03" db="EMBL/GenBank/DDBJ databases">
        <authorList>
            <person name="Keele B.F."/>
        </authorList>
    </citation>
    <scope>NUCLEOTIDE SEQUENCE [LARGE SCALE GENOMIC DNA]</scope>
    <source>
        <strain evidence="11 12">D20</strain>
    </source>
</reference>
<feature type="domain" description="HAMP" evidence="10">
    <location>
        <begin position="457"/>
        <end position="509"/>
    </location>
</feature>
<keyword evidence="4" id="KW-0547">Nucleotide-binding</keyword>
<dbReference type="Proteomes" id="UP000241193">
    <property type="component" value="Unassembled WGS sequence"/>
</dbReference>
<gene>
    <name evidence="11" type="ORF">C8261_13175</name>
</gene>
<dbReference type="InterPro" id="IPR003660">
    <property type="entry name" value="HAMP_dom"/>
</dbReference>
<keyword evidence="2 11" id="KW-0723">Serine/threonine-protein kinase</keyword>
<dbReference type="Pfam" id="PF00069">
    <property type="entry name" value="Pkinase"/>
    <property type="match status" value="1"/>
</dbReference>
<evidence type="ECO:0000256" key="8">
    <source>
        <dbReference type="SAM" id="Phobius"/>
    </source>
</evidence>
<dbReference type="GO" id="GO:0005524">
    <property type="term" value="F:ATP binding"/>
    <property type="evidence" value="ECO:0007669"/>
    <property type="project" value="UniProtKB-KW"/>
</dbReference>
<dbReference type="InterPro" id="IPR029151">
    <property type="entry name" value="Sensor-like_sf"/>
</dbReference>
<sequence>MSVIYRGYDPRIRRILAIKTLRPEYAEHEAHRYRFLSEARAAGTLTHPGIITIFDVGITNGVPFIAMELLEGPTLETYVERHGPLPLRMVLKIAMQIADALDYAHRQGVVHQDIKPENIAVIGDGGNIKVMDFGIARLRHEPAEDGIDTPAAAGTPHYMAPEQIRGGQIDGRCDLYALGVLLYWLLAGHPPFQTSNVNELLRRILNDPLPPLKPKQADVPESLLELVSVLLARDPEQRYQSGSELIDDLRRIDELLAERESAWGGRRIVPLRMRWTAVMSALVAVTVTAGLGVVYHKQNEAMKNVAFDYGLSLTQVLAVESAENLLLDDHIAIQALVDQMATNREIVHLTVSDRGGRVVASSATALPAEAAHNPADGARSVLQRGAQQVYAATDAGGQPFYLFDTPVLYQQHELGRLRVGLSTQALQAANRTTLAAMIAVLLVTLVTVFIGAYMLSRRLAIPINILRRALGRITQGRFDSRIRMHRNDEFERLFAAYNAMADSLEARMFTTHSAKRNVPGESPPAAEATRLVTLPGARKNRRQPAAREQ</sequence>
<dbReference type="Pfam" id="PF00672">
    <property type="entry name" value="HAMP"/>
    <property type="match status" value="1"/>
</dbReference>
<keyword evidence="6" id="KW-0067">ATP-binding</keyword>
<keyword evidence="8" id="KW-0472">Membrane</keyword>
<keyword evidence="12" id="KW-1185">Reference proteome</keyword>
<dbReference type="CDD" id="cd14014">
    <property type="entry name" value="STKc_PknB_like"/>
    <property type="match status" value="1"/>
</dbReference>
<dbReference type="SMART" id="SM00304">
    <property type="entry name" value="HAMP"/>
    <property type="match status" value="1"/>
</dbReference>
<dbReference type="SUPFAM" id="SSF103190">
    <property type="entry name" value="Sensory domain-like"/>
    <property type="match status" value="1"/>
</dbReference>
<dbReference type="Gene3D" id="6.10.340.10">
    <property type="match status" value="1"/>
</dbReference>
<dbReference type="FunFam" id="1.10.510.10:FF:000021">
    <property type="entry name" value="Serine/threonine protein kinase"/>
    <property type="match status" value="1"/>
</dbReference>
<name>A0A2T4ID90_9RHOO</name>
<feature type="transmembrane region" description="Helical" evidence="8">
    <location>
        <begin position="434"/>
        <end position="455"/>
    </location>
</feature>
<dbReference type="SMART" id="SM00220">
    <property type="entry name" value="S_TKc"/>
    <property type="match status" value="1"/>
</dbReference>
<dbReference type="PROSITE" id="PS50011">
    <property type="entry name" value="PROTEIN_KINASE_DOM"/>
    <property type="match status" value="1"/>
</dbReference>
<dbReference type="GO" id="GO:0007165">
    <property type="term" value="P:signal transduction"/>
    <property type="evidence" value="ECO:0007669"/>
    <property type="project" value="InterPro"/>
</dbReference>
<feature type="region of interest" description="Disordered" evidence="7">
    <location>
        <begin position="515"/>
        <end position="549"/>
    </location>
</feature>
<dbReference type="InterPro" id="IPR011009">
    <property type="entry name" value="Kinase-like_dom_sf"/>
</dbReference>
<evidence type="ECO:0000256" key="4">
    <source>
        <dbReference type="ARBA" id="ARBA00022741"/>
    </source>
</evidence>
<evidence type="ECO:0000256" key="7">
    <source>
        <dbReference type="SAM" id="MobiDB-lite"/>
    </source>
</evidence>
<evidence type="ECO:0000256" key="3">
    <source>
        <dbReference type="ARBA" id="ARBA00022679"/>
    </source>
</evidence>
<evidence type="ECO:0000259" key="9">
    <source>
        <dbReference type="PROSITE" id="PS50011"/>
    </source>
</evidence>
<evidence type="ECO:0000259" key="10">
    <source>
        <dbReference type="PROSITE" id="PS50885"/>
    </source>
</evidence>
<evidence type="ECO:0000313" key="12">
    <source>
        <dbReference type="Proteomes" id="UP000241193"/>
    </source>
</evidence>
<organism evidence="11 12">
    <name type="scientific">Pseudothauera lacus</name>
    <dbReference type="NCBI Taxonomy" id="2136175"/>
    <lineage>
        <taxon>Bacteria</taxon>
        <taxon>Pseudomonadati</taxon>
        <taxon>Pseudomonadota</taxon>
        <taxon>Betaproteobacteria</taxon>
        <taxon>Rhodocyclales</taxon>
        <taxon>Zoogloeaceae</taxon>
        <taxon>Pseudothauera</taxon>
    </lineage>
</organism>
<dbReference type="SUPFAM" id="SSF158472">
    <property type="entry name" value="HAMP domain-like"/>
    <property type="match status" value="1"/>
</dbReference>